<dbReference type="EMBL" id="CP119083">
    <property type="protein sequence ID" value="WEF32878.1"/>
    <property type="molecule type" value="Genomic_DNA"/>
</dbReference>
<reference evidence="2 3" key="1">
    <citation type="submission" date="2023-02" db="EMBL/GenBank/DDBJ databases">
        <title>Gemone sequence of Telluria chitinolytica ACM 3522T.</title>
        <authorList>
            <person name="Frediansyah A."/>
            <person name="Miess H."/>
            <person name="Gross H."/>
        </authorList>
    </citation>
    <scope>NUCLEOTIDE SEQUENCE [LARGE SCALE GENOMIC DNA]</scope>
    <source>
        <strain evidence="2 3">ACM 3522</strain>
    </source>
</reference>
<protein>
    <submittedName>
        <fullName evidence="2">SMI1/KNR4 family protein</fullName>
    </submittedName>
</protein>
<dbReference type="Proteomes" id="UP001216510">
    <property type="component" value="Chromosome"/>
</dbReference>
<name>A0ABY8BD15_9BURK</name>
<evidence type="ECO:0000313" key="2">
    <source>
        <dbReference type="EMBL" id="WEF32878.1"/>
    </source>
</evidence>
<keyword evidence="3" id="KW-1185">Reference proteome</keyword>
<proteinExistence type="predicted"/>
<dbReference type="Pfam" id="PF09346">
    <property type="entry name" value="SMI1_KNR4"/>
    <property type="match status" value="1"/>
</dbReference>
<dbReference type="SMART" id="SM00860">
    <property type="entry name" value="SMI1_KNR4"/>
    <property type="match status" value="1"/>
</dbReference>
<dbReference type="Gene3D" id="3.40.1580.10">
    <property type="entry name" value="SMI1/KNR4-like"/>
    <property type="match status" value="1"/>
</dbReference>
<dbReference type="SUPFAM" id="SSF160631">
    <property type="entry name" value="SMI1/KNR4-like"/>
    <property type="match status" value="1"/>
</dbReference>
<evidence type="ECO:0000259" key="1">
    <source>
        <dbReference type="SMART" id="SM00860"/>
    </source>
</evidence>
<dbReference type="InterPro" id="IPR018958">
    <property type="entry name" value="Knr4/Smi1-like_dom"/>
</dbReference>
<evidence type="ECO:0000313" key="3">
    <source>
        <dbReference type="Proteomes" id="UP001216510"/>
    </source>
</evidence>
<dbReference type="RefSeq" id="WP_277415593.1">
    <property type="nucleotide sequence ID" value="NZ_CP119083.1"/>
</dbReference>
<organism evidence="2 3">
    <name type="scientific">Pseudoduganella chitinolytica</name>
    <dbReference type="NCBI Taxonomy" id="34070"/>
    <lineage>
        <taxon>Bacteria</taxon>
        <taxon>Pseudomonadati</taxon>
        <taxon>Pseudomonadota</taxon>
        <taxon>Betaproteobacteria</taxon>
        <taxon>Burkholderiales</taxon>
        <taxon>Oxalobacteraceae</taxon>
        <taxon>Telluria group</taxon>
        <taxon>Pseudoduganella</taxon>
    </lineage>
</organism>
<accession>A0ABY8BD15</accession>
<sequence length="132" mass="14987">MDEIHLEGFKANEGTSLSNITQAEQMLHYAIPEDYRKFLETYNGGEGFIGEIYVILWRCEELPNFNQQYEVADYADGLLLIGSNGGGEAIAYDMRHSPPEIVEIPFVGMDLQYARLVAHNFTEFINPPIQKP</sequence>
<feature type="domain" description="Knr4/Smi1-like" evidence="1">
    <location>
        <begin position="14"/>
        <end position="127"/>
    </location>
</feature>
<gene>
    <name evidence="2" type="ORF">PX653_26370</name>
</gene>
<dbReference type="InterPro" id="IPR037883">
    <property type="entry name" value="Knr4/Smi1-like_sf"/>
</dbReference>